<evidence type="ECO:0000313" key="11">
    <source>
        <dbReference type="Proteomes" id="UP001595812"/>
    </source>
</evidence>
<dbReference type="InterPro" id="IPR012795">
    <property type="entry name" value="tRNA_Ile_lys_synt_N"/>
</dbReference>
<evidence type="ECO:0000313" key="10">
    <source>
        <dbReference type="EMBL" id="MFC3877476.1"/>
    </source>
</evidence>
<keyword evidence="4 8" id="KW-0819">tRNA processing</keyword>
<keyword evidence="3 8" id="KW-0436">Ligase</keyword>
<reference evidence="11" key="1">
    <citation type="journal article" date="2019" name="Int. J. Syst. Evol. Microbiol.">
        <title>The Global Catalogue of Microorganisms (GCM) 10K type strain sequencing project: providing services to taxonomists for standard genome sequencing and annotation.</title>
        <authorList>
            <consortium name="The Broad Institute Genomics Platform"/>
            <consortium name="The Broad Institute Genome Sequencing Center for Infectious Disease"/>
            <person name="Wu L."/>
            <person name="Ma J."/>
        </authorList>
    </citation>
    <scope>NUCLEOTIDE SEQUENCE [LARGE SCALE GENOMIC DNA]</scope>
    <source>
        <strain evidence="11">CECT 8979</strain>
    </source>
</reference>
<dbReference type="PANTHER" id="PTHR43033:SF1">
    <property type="entry name" value="TRNA(ILE)-LYSIDINE SYNTHASE-RELATED"/>
    <property type="match status" value="1"/>
</dbReference>
<name>A0ABV8AL05_9FLAO</name>
<comment type="caution">
    <text evidence="10">The sequence shown here is derived from an EMBL/GenBank/DDBJ whole genome shotgun (WGS) entry which is preliminary data.</text>
</comment>
<protein>
    <recommendedName>
        <fullName evidence="8">tRNA(Ile)-lysidine synthase</fullName>
        <ecNumber evidence="8">6.3.4.19</ecNumber>
    </recommendedName>
    <alternativeName>
        <fullName evidence="8">tRNA(Ile)-2-lysyl-cytidine synthase</fullName>
    </alternativeName>
    <alternativeName>
        <fullName evidence="8">tRNA(Ile)-lysidine synthetase</fullName>
    </alternativeName>
</protein>
<dbReference type="NCBIfam" id="TIGR02433">
    <property type="entry name" value="lysidine_TilS_C"/>
    <property type="match status" value="1"/>
</dbReference>
<dbReference type="RefSeq" id="WP_386099838.1">
    <property type="nucleotide sequence ID" value="NZ_JBHSAT010000004.1"/>
</dbReference>
<dbReference type="Proteomes" id="UP001595812">
    <property type="component" value="Unassembled WGS sequence"/>
</dbReference>
<dbReference type="PANTHER" id="PTHR43033">
    <property type="entry name" value="TRNA(ILE)-LYSIDINE SYNTHASE-RELATED"/>
    <property type="match status" value="1"/>
</dbReference>
<feature type="binding site" evidence="8">
    <location>
        <begin position="26"/>
        <end position="31"/>
    </location>
    <ligand>
        <name>ATP</name>
        <dbReference type="ChEBI" id="CHEBI:30616"/>
    </ligand>
</feature>
<dbReference type="SMART" id="SM00977">
    <property type="entry name" value="TilS_C"/>
    <property type="match status" value="1"/>
</dbReference>
<keyword evidence="2 8" id="KW-0963">Cytoplasm</keyword>
<evidence type="ECO:0000256" key="6">
    <source>
        <dbReference type="ARBA" id="ARBA00022840"/>
    </source>
</evidence>
<dbReference type="CDD" id="cd01992">
    <property type="entry name" value="TilS_N"/>
    <property type="match status" value="1"/>
</dbReference>
<evidence type="ECO:0000256" key="3">
    <source>
        <dbReference type="ARBA" id="ARBA00022598"/>
    </source>
</evidence>
<dbReference type="InterPro" id="IPR012796">
    <property type="entry name" value="Lysidine-tRNA-synth_C"/>
</dbReference>
<dbReference type="SUPFAM" id="SSF56037">
    <property type="entry name" value="PheT/TilS domain"/>
    <property type="match status" value="1"/>
</dbReference>
<dbReference type="Pfam" id="PF01171">
    <property type="entry name" value="ATP_bind_3"/>
    <property type="match status" value="1"/>
</dbReference>
<evidence type="ECO:0000256" key="1">
    <source>
        <dbReference type="ARBA" id="ARBA00004496"/>
    </source>
</evidence>
<gene>
    <name evidence="8 10" type="primary">tilS</name>
    <name evidence="10" type="ORF">ACFOSX_09555</name>
</gene>
<dbReference type="NCBIfam" id="TIGR02432">
    <property type="entry name" value="lysidine_TilS_N"/>
    <property type="match status" value="1"/>
</dbReference>
<dbReference type="SUPFAM" id="SSF52402">
    <property type="entry name" value="Adenine nucleotide alpha hydrolases-like"/>
    <property type="match status" value="1"/>
</dbReference>
<dbReference type="HAMAP" id="MF_01161">
    <property type="entry name" value="tRNA_Ile_lys_synt"/>
    <property type="match status" value="1"/>
</dbReference>
<feature type="domain" description="Lysidine-tRNA(Ile) synthetase C-terminal" evidence="9">
    <location>
        <begin position="363"/>
        <end position="427"/>
    </location>
</feature>
<keyword evidence="6 8" id="KW-0067">ATP-binding</keyword>
<dbReference type="GO" id="GO:0032267">
    <property type="term" value="F:tRNA(Ile)-lysidine synthase activity"/>
    <property type="evidence" value="ECO:0007669"/>
    <property type="project" value="UniProtKB-EC"/>
</dbReference>
<keyword evidence="5 8" id="KW-0547">Nucleotide-binding</keyword>
<dbReference type="Pfam" id="PF11734">
    <property type="entry name" value="TilS_C"/>
    <property type="match status" value="1"/>
</dbReference>
<comment type="function">
    <text evidence="8">Ligates lysine onto the cytidine present at position 34 of the AUA codon-specific tRNA(Ile) that contains the anticodon CAU, in an ATP-dependent manner. Cytidine is converted to lysidine, thus changing the amino acid specificity of the tRNA from methionine to isoleucine.</text>
</comment>
<evidence type="ECO:0000256" key="2">
    <source>
        <dbReference type="ARBA" id="ARBA00022490"/>
    </source>
</evidence>
<dbReference type="EC" id="6.3.4.19" evidence="8"/>
<dbReference type="InterPro" id="IPR014729">
    <property type="entry name" value="Rossmann-like_a/b/a_fold"/>
</dbReference>
<comment type="subcellular location">
    <subcellularLocation>
        <location evidence="1 8">Cytoplasm</location>
    </subcellularLocation>
</comment>
<accession>A0ABV8AL05</accession>
<evidence type="ECO:0000256" key="5">
    <source>
        <dbReference type="ARBA" id="ARBA00022741"/>
    </source>
</evidence>
<evidence type="ECO:0000259" key="9">
    <source>
        <dbReference type="SMART" id="SM00977"/>
    </source>
</evidence>
<dbReference type="Gene3D" id="3.40.50.620">
    <property type="entry name" value="HUPs"/>
    <property type="match status" value="1"/>
</dbReference>
<evidence type="ECO:0000256" key="7">
    <source>
        <dbReference type="ARBA" id="ARBA00048539"/>
    </source>
</evidence>
<comment type="domain">
    <text evidence="8">The N-terminal region contains the highly conserved SGGXDS motif, predicted to be a P-loop motif involved in ATP binding.</text>
</comment>
<organism evidence="10 11">
    <name type="scientific">Winogradskyella maritima</name>
    <dbReference type="NCBI Taxonomy" id="1517766"/>
    <lineage>
        <taxon>Bacteria</taxon>
        <taxon>Pseudomonadati</taxon>
        <taxon>Bacteroidota</taxon>
        <taxon>Flavobacteriia</taxon>
        <taxon>Flavobacteriales</taxon>
        <taxon>Flavobacteriaceae</taxon>
        <taxon>Winogradskyella</taxon>
    </lineage>
</organism>
<sequence length="468" mass="53686">MLEQFQNHIETNFPFLKNTRLLLAISGGVDSVVLADLCHQLKLNMAFAHCNFNLRGAESDADEAFIENLGEALETEVFIQHFDTKAYAETNKCSIQMSARELRYDWFKDLAQQLHFDYILTAHHADDNLETFLINFMRGTGLNGLTGIPILNENIARPLLPFSREAIEAYAKSQSIQWREDSSNVSVKYLRNKLRHDVIPILKEINPQVLDTFQKTLKNLNDTADIVTESTRAVTKRALVKDTTQEKQYAISEFKKVNNPKAYLFQVFKEYGFFEWDDVLHLLDAESGKQVLSRTHRLLKHRDVLILSELDEASPNVEAITIENIDSDIEFPLGKLRFRTSNSEAETDNNSILLDLETLKFPLELRPWQEGDRFRPAGMKGTKTISKYLKDEKLSPQEKENVWVLTSDEEIFWVVGMRRSGKYEPKAPPPEASGLPEGEERLLGRKILCVDFEPIGESRRFGSEITIK</sequence>
<comment type="similarity">
    <text evidence="8">Belongs to the tRNA(Ile)-lysidine synthase family.</text>
</comment>
<keyword evidence="11" id="KW-1185">Reference proteome</keyword>
<dbReference type="EMBL" id="JBHSAT010000004">
    <property type="protein sequence ID" value="MFC3877476.1"/>
    <property type="molecule type" value="Genomic_DNA"/>
</dbReference>
<comment type="catalytic activity">
    <reaction evidence="7 8">
        <text>cytidine(34) in tRNA(Ile2) + L-lysine + ATP = lysidine(34) in tRNA(Ile2) + AMP + diphosphate + H(+)</text>
        <dbReference type="Rhea" id="RHEA:43744"/>
        <dbReference type="Rhea" id="RHEA-COMP:10625"/>
        <dbReference type="Rhea" id="RHEA-COMP:10670"/>
        <dbReference type="ChEBI" id="CHEBI:15378"/>
        <dbReference type="ChEBI" id="CHEBI:30616"/>
        <dbReference type="ChEBI" id="CHEBI:32551"/>
        <dbReference type="ChEBI" id="CHEBI:33019"/>
        <dbReference type="ChEBI" id="CHEBI:82748"/>
        <dbReference type="ChEBI" id="CHEBI:83665"/>
        <dbReference type="ChEBI" id="CHEBI:456215"/>
        <dbReference type="EC" id="6.3.4.19"/>
    </reaction>
</comment>
<dbReference type="InterPro" id="IPR012094">
    <property type="entry name" value="tRNA_Ile_lys_synt"/>
</dbReference>
<evidence type="ECO:0000256" key="4">
    <source>
        <dbReference type="ARBA" id="ARBA00022694"/>
    </source>
</evidence>
<proteinExistence type="inferred from homology"/>
<dbReference type="InterPro" id="IPR011063">
    <property type="entry name" value="TilS/TtcA_N"/>
</dbReference>
<evidence type="ECO:0000256" key="8">
    <source>
        <dbReference type="HAMAP-Rule" id="MF_01161"/>
    </source>
</evidence>